<dbReference type="InterPro" id="IPR036398">
    <property type="entry name" value="CA_dom_sf"/>
</dbReference>
<dbReference type="SMART" id="SM01057">
    <property type="entry name" value="Carb_anhydrase"/>
    <property type="match status" value="1"/>
</dbReference>
<evidence type="ECO:0000256" key="2">
    <source>
        <dbReference type="ARBA" id="ARBA00010718"/>
    </source>
</evidence>
<evidence type="ECO:0000256" key="7">
    <source>
        <dbReference type="ARBA" id="ARBA00048348"/>
    </source>
</evidence>
<dbReference type="GO" id="GO:0005737">
    <property type="term" value="C:cytoplasm"/>
    <property type="evidence" value="ECO:0007669"/>
    <property type="project" value="TreeGrafter"/>
</dbReference>
<reference evidence="10" key="3">
    <citation type="submission" date="2025-09" db="UniProtKB">
        <authorList>
            <consortium name="Ensembl"/>
        </authorList>
    </citation>
    <scope>IDENTIFICATION</scope>
</reference>
<evidence type="ECO:0000256" key="8">
    <source>
        <dbReference type="RuleBase" id="RU367011"/>
    </source>
</evidence>
<comment type="similarity">
    <text evidence="2 8">Belongs to the alpha-carbonic anhydrase family.</text>
</comment>
<evidence type="ECO:0000313" key="10">
    <source>
        <dbReference type="Ensembl" id="ENSCSAVP00000016860.1"/>
    </source>
</evidence>
<comment type="catalytic activity">
    <reaction evidence="7 8">
        <text>hydrogencarbonate + H(+) = CO2 + H2O</text>
        <dbReference type="Rhea" id="RHEA:10748"/>
        <dbReference type="ChEBI" id="CHEBI:15377"/>
        <dbReference type="ChEBI" id="CHEBI:15378"/>
        <dbReference type="ChEBI" id="CHEBI:16526"/>
        <dbReference type="ChEBI" id="CHEBI:17544"/>
        <dbReference type="EC" id="4.2.1.1"/>
    </reaction>
</comment>
<evidence type="ECO:0000256" key="5">
    <source>
        <dbReference type="ARBA" id="ARBA00022833"/>
    </source>
</evidence>
<dbReference type="GO" id="GO:0004089">
    <property type="term" value="F:carbonate dehydratase activity"/>
    <property type="evidence" value="ECO:0007669"/>
    <property type="project" value="UniProtKB-UniRule"/>
</dbReference>
<dbReference type="InParanoid" id="H2ZGZ4"/>
<dbReference type="GO" id="GO:0008270">
    <property type="term" value="F:zinc ion binding"/>
    <property type="evidence" value="ECO:0007669"/>
    <property type="project" value="UniProtKB-UniRule"/>
</dbReference>
<evidence type="ECO:0000256" key="4">
    <source>
        <dbReference type="ARBA" id="ARBA00022723"/>
    </source>
</evidence>
<protein>
    <recommendedName>
        <fullName evidence="3 8">Carbonic anhydrase</fullName>
        <ecNumber evidence="3 8">4.2.1.1</ecNumber>
    </recommendedName>
</protein>
<reference evidence="11" key="1">
    <citation type="submission" date="2003-08" db="EMBL/GenBank/DDBJ databases">
        <authorList>
            <person name="Birren B."/>
            <person name="Nusbaum C."/>
            <person name="Abebe A."/>
            <person name="Abouelleil A."/>
            <person name="Adekoya E."/>
            <person name="Ait-zahra M."/>
            <person name="Allen N."/>
            <person name="Allen T."/>
            <person name="An P."/>
            <person name="Anderson M."/>
            <person name="Anderson S."/>
            <person name="Arachchi H."/>
            <person name="Armbruster J."/>
            <person name="Bachantsang P."/>
            <person name="Baldwin J."/>
            <person name="Barry A."/>
            <person name="Bayul T."/>
            <person name="Blitshsteyn B."/>
            <person name="Bloom T."/>
            <person name="Blye J."/>
            <person name="Boguslavskiy L."/>
            <person name="Borowsky M."/>
            <person name="Boukhgalter B."/>
            <person name="Brunache A."/>
            <person name="Butler J."/>
            <person name="Calixte N."/>
            <person name="Calvo S."/>
            <person name="Camarata J."/>
            <person name="Campo K."/>
            <person name="Chang J."/>
            <person name="Cheshatsang Y."/>
            <person name="Citroen M."/>
            <person name="Collymore A."/>
            <person name="Considine T."/>
            <person name="Cook A."/>
            <person name="Cooke P."/>
            <person name="Corum B."/>
            <person name="Cuomo C."/>
            <person name="David R."/>
            <person name="Dawoe T."/>
            <person name="Degray S."/>
            <person name="Dodge S."/>
            <person name="Dooley K."/>
            <person name="Dorje P."/>
            <person name="Dorjee K."/>
            <person name="Dorris L."/>
            <person name="Duffey N."/>
            <person name="Dupes A."/>
            <person name="Elkins T."/>
            <person name="Engels R."/>
            <person name="Erickson J."/>
            <person name="Farina A."/>
            <person name="Faro S."/>
            <person name="Ferreira P."/>
            <person name="Fischer H."/>
            <person name="Fitzgerald M."/>
            <person name="Foley K."/>
            <person name="Gage D."/>
            <person name="Galagan J."/>
            <person name="Gearin G."/>
            <person name="Gnerre S."/>
            <person name="Gnirke A."/>
            <person name="Goyette A."/>
            <person name="Graham J."/>
            <person name="Grandbois E."/>
            <person name="Gyaltsen K."/>
            <person name="Hafez N."/>
            <person name="Hagopian D."/>
            <person name="Hagos B."/>
            <person name="Hall J."/>
            <person name="Hatcher B."/>
            <person name="Heller A."/>
            <person name="Higgins H."/>
            <person name="Honan T."/>
            <person name="Horn A."/>
            <person name="Houde N."/>
            <person name="Hughes L."/>
            <person name="Hulme W."/>
            <person name="Husby E."/>
            <person name="Iliev I."/>
            <person name="Jaffe D."/>
            <person name="Jones C."/>
            <person name="Kamal M."/>
            <person name="Kamat A."/>
            <person name="Kamvysselis M."/>
            <person name="Karlsson E."/>
            <person name="Kells C."/>
            <person name="Kieu A."/>
            <person name="Kisner P."/>
            <person name="Kodira C."/>
            <person name="Kulbokas E."/>
            <person name="Labutti K."/>
            <person name="Lama D."/>
            <person name="Landers T."/>
            <person name="Leger J."/>
            <person name="Levine S."/>
            <person name="Lewis D."/>
            <person name="Lewis T."/>
            <person name="Lindblad-toh K."/>
            <person name="Liu X."/>
            <person name="Lokyitsang T."/>
            <person name="Lokyitsang Y."/>
            <person name="Lucien O."/>
            <person name="Lui A."/>
            <person name="Ma L.J."/>
            <person name="Mabbitt R."/>
            <person name="Macdonald J."/>
            <person name="Maclean C."/>
            <person name="Major J."/>
            <person name="Manning J."/>
            <person name="Marabella R."/>
            <person name="Maru K."/>
            <person name="Matthews C."/>
            <person name="Mauceli E."/>
            <person name="Mccarthy M."/>
            <person name="Mcdonough S."/>
            <person name="Mcghee T."/>
            <person name="Meldrim J."/>
            <person name="Meneus L."/>
            <person name="Mesirov J."/>
            <person name="Mihalev A."/>
            <person name="Mihova T."/>
            <person name="Mikkelsen T."/>
            <person name="Mlenga V."/>
            <person name="Moru K."/>
            <person name="Mozes J."/>
            <person name="Mulrain L."/>
            <person name="Munson G."/>
            <person name="Naylor J."/>
            <person name="Newes C."/>
            <person name="Nguyen C."/>
            <person name="Nguyen N."/>
            <person name="Nguyen T."/>
            <person name="Nicol R."/>
            <person name="Nielsen C."/>
            <person name="Nizzari M."/>
            <person name="Norbu C."/>
            <person name="Norbu N."/>
            <person name="O'donnell P."/>
            <person name="Okoawo O."/>
            <person name="O'leary S."/>
            <person name="Omotosho B."/>
            <person name="O'neill K."/>
            <person name="Osman S."/>
            <person name="Parker S."/>
            <person name="Perrin D."/>
            <person name="Phunkhang P."/>
            <person name="Piqani B."/>
            <person name="Purcell S."/>
            <person name="Rachupka T."/>
            <person name="Ramasamy U."/>
            <person name="Rameau R."/>
            <person name="Ray V."/>
            <person name="Raymond C."/>
            <person name="Retta R."/>
            <person name="Richardson S."/>
            <person name="Rise C."/>
            <person name="Rodriguez J."/>
            <person name="Rogers J."/>
            <person name="Rogov P."/>
            <person name="Rutman M."/>
            <person name="Schupbach R."/>
            <person name="Seaman C."/>
            <person name="Settipalli S."/>
            <person name="Sharpe T."/>
            <person name="Sheridan J."/>
            <person name="Sherpa N."/>
            <person name="Shi J."/>
            <person name="Smirnov S."/>
            <person name="Smith C."/>
            <person name="Sougnez C."/>
            <person name="Spencer B."/>
            <person name="Stalker J."/>
            <person name="Stange-thomann N."/>
            <person name="Stavropoulos S."/>
            <person name="Stetson K."/>
            <person name="Stone C."/>
            <person name="Stone S."/>
            <person name="Stubbs M."/>
            <person name="Talamas J."/>
            <person name="Tchuinga P."/>
            <person name="Tenzing P."/>
            <person name="Tesfaye S."/>
            <person name="Theodore J."/>
            <person name="Thoulutsang Y."/>
            <person name="Topham K."/>
            <person name="Towey S."/>
            <person name="Tsamla T."/>
            <person name="Tsomo N."/>
            <person name="Vallee D."/>
            <person name="Vassiliev H."/>
            <person name="Venkataraman V."/>
            <person name="Vinson J."/>
            <person name="Vo A."/>
            <person name="Wade C."/>
            <person name="Wang S."/>
            <person name="Wangchuk T."/>
            <person name="Wangdi T."/>
            <person name="Whittaker C."/>
            <person name="Wilkinson J."/>
            <person name="Wu Y."/>
            <person name="Wyman D."/>
            <person name="Yadav S."/>
            <person name="Yang S."/>
            <person name="Yang X."/>
            <person name="Yeager S."/>
            <person name="Yee E."/>
            <person name="Young G."/>
            <person name="Zainoun J."/>
            <person name="Zembeck L."/>
            <person name="Zimmer A."/>
            <person name="Zody M."/>
            <person name="Lander E."/>
        </authorList>
    </citation>
    <scope>NUCLEOTIDE SEQUENCE [LARGE SCALE GENOMIC DNA]</scope>
</reference>
<comment type="function">
    <text evidence="8">Reversible hydration of carbon dioxide.</text>
</comment>
<sequence length="294" mass="33098">MMLREFLRGLSLKGPCCGIKNVKQPIKNQSRMSSWGYYDSCFGPDDWNKEYPIAKHGKRQSPIDIKISQLKHREYPKLEICYDCRDITTVKNTGTTAKFISAAKNSYIKGGPLEGTYNLVQFHFHWGAVDCRGSEHTINGRPYSAEAHLVHQNTKYASASEALQHPDGMAVLGAFVEITDTKNEAFDAIVENLQNIQDGHTEAEVMGDIHPELLLPNEIGSYACYGGSLTTPPLSECVQWINFHEPITMSEHQINQFRSLHSTKEGSEPHRPLVDNYRPVQPINGRAVFCRICC</sequence>
<dbReference type="SUPFAM" id="SSF51069">
    <property type="entry name" value="Carbonic anhydrase"/>
    <property type="match status" value="1"/>
</dbReference>
<dbReference type="PROSITE" id="PS00162">
    <property type="entry name" value="ALPHA_CA_1"/>
    <property type="match status" value="1"/>
</dbReference>
<dbReference type="InterPro" id="IPR001148">
    <property type="entry name" value="CA_dom"/>
</dbReference>
<evidence type="ECO:0000256" key="6">
    <source>
        <dbReference type="ARBA" id="ARBA00023239"/>
    </source>
</evidence>
<accession>H2ZGZ4</accession>
<name>H2ZGZ4_CIOSA</name>
<evidence type="ECO:0000256" key="3">
    <source>
        <dbReference type="ARBA" id="ARBA00012925"/>
    </source>
</evidence>
<dbReference type="EC" id="4.2.1.1" evidence="3 8"/>
<reference evidence="10" key="2">
    <citation type="submission" date="2025-08" db="UniProtKB">
        <authorList>
            <consortium name="Ensembl"/>
        </authorList>
    </citation>
    <scope>IDENTIFICATION</scope>
</reference>
<dbReference type="HOGENOM" id="CLU_039326_2_1_1"/>
<organism evidence="10 11">
    <name type="scientific">Ciona savignyi</name>
    <name type="common">Pacific transparent sea squirt</name>
    <dbReference type="NCBI Taxonomy" id="51511"/>
    <lineage>
        <taxon>Eukaryota</taxon>
        <taxon>Metazoa</taxon>
        <taxon>Chordata</taxon>
        <taxon>Tunicata</taxon>
        <taxon>Ascidiacea</taxon>
        <taxon>Phlebobranchia</taxon>
        <taxon>Cionidae</taxon>
        <taxon>Ciona</taxon>
    </lineage>
</organism>
<dbReference type="PROSITE" id="PS51144">
    <property type="entry name" value="ALPHA_CA_2"/>
    <property type="match status" value="1"/>
</dbReference>
<comment type="cofactor">
    <cofactor evidence="1 8">
        <name>Zn(2+)</name>
        <dbReference type="ChEBI" id="CHEBI:29105"/>
    </cofactor>
</comment>
<evidence type="ECO:0000259" key="9">
    <source>
        <dbReference type="PROSITE" id="PS51144"/>
    </source>
</evidence>
<dbReference type="Ensembl" id="ENSCSAVT00000017042.1">
    <property type="protein sequence ID" value="ENSCSAVP00000016860.1"/>
    <property type="gene ID" value="ENSCSAVG00000009911.1"/>
</dbReference>
<keyword evidence="6 8" id="KW-0456">Lyase</keyword>
<dbReference type="STRING" id="51511.ENSCSAVP00000016860"/>
<dbReference type="Gene3D" id="3.10.200.10">
    <property type="entry name" value="Alpha carbonic anhydrase"/>
    <property type="match status" value="1"/>
</dbReference>
<dbReference type="CDD" id="cd00326">
    <property type="entry name" value="alpha_CA"/>
    <property type="match status" value="1"/>
</dbReference>
<dbReference type="GeneTree" id="ENSGT00940000160385"/>
<dbReference type="OMA" id="WINFHEP"/>
<dbReference type="eggNOG" id="KOG0382">
    <property type="taxonomic scope" value="Eukaryota"/>
</dbReference>
<dbReference type="Proteomes" id="UP000007875">
    <property type="component" value="Unassembled WGS sequence"/>
</dbReference>
<dbReference type="PANTHER" id="PTHR18952:SF141">
    <property type="entry name" value="CARBONIC ANHYDRASE"/>
    <property type="match status" value="1"/>
</dbReference>
<evidence type="ECO:0000313" key="11">
    <source>
        <dbReference type="Proteomes" id="UP000007875"/>
    </source>
</evidence>
<dbReference type="Pfam" id="PF00194">
    <property type="entry name" value="Carb_anhydrase"/>
    <property type="match status" value="1"/>
</dbReference>
<proteinExistence type="inferred from homology"/>
<dbReference type="AlphaFoldDB" id="H2ZGZ4"/>
<dbReference type="InterPro" id="IPR023561">
    <property type="entry name" value="Carbonic_anhydrase_a-class"/>
</dbReference>
<dbReference type="InterPro" id="IPR018338">
    <property type="entry name" value="Carbonic_anhydrase_a-class_CS"/>
</dbReference>
<keyword evidence="11" id="KW-1185">Reference proteome</keyword>
<feature type="domain" description="Alpha-carbonic anhydrase" evidence="9">
    <location>
        <begin position="33"/>
        <end position="292"/>
    </location>
</feature>
<evidence type="ECO:0000256" key="1">
    <source>
        <dbReference type="ARBA" id="ARBA00001947"/>
    </source>
</evidence>
<dbReference type="PANTHER" id="PTHR18952">
    <property type="entry name" value="CARBONIC ANHYDRASE"/>
    <property type="match status" value="1"/>
</dbReference>
<keyword evidence="4 8" id="KW-0479">Metal-binding</keyword>
<keyword evidence="5 8" id="KW-0862">Zinc</keyword>